<dbReference type="RefSeq" id="XP_018379630.1">
    <property type="nucleotide sequence ID" value="XM_018526182.1"/>
</dbReference>
<dbReference type="Proteomes" id="UP000077248">
    <property type="component" value="Unassembled WGS sequence"/>
</dbReference>
<organism evidence="1 2">
    <name type="scientific">Alternaria alternata</name>
    <name type="common">Alternaria rot fungus</name>
    <name type="synonym">Torula alternata</name>
    <dbReference type="NCBI Taxonomy" id="5599"/>
    <lineage>
        <taxon>Eukaryota</taxon>
        <taxon>Fungi</taxon>
        <taxon>Dikarya</taxon>
        <taxon>Ascomycota</taxon>
        <taxon>Pezizomycotina</taxon>
        <taxon>Dothideomycetes</taxon>
        <taxon>Pleosporomycetidae</taxon>
        <taxon>Pleosporales</taxon>
        <taxon>Pleosporineae</taxon>
        <taxon>Pleosporaceae</taxon>
        <taxon>Alternaria</taxon>
        <taxon>Alternaria sect. Alternaria</taxon>
        <taxon>Alternaria alternata complex</taxon>
    </lineage>
</organism>
<proteinExistence type="predicted"/>
<dbReference type="AlphaFoldDB" id="A0A177D5K7"/>
<dbReference type="GeneID" id="29111776"/>
<name>A0A177D5K7_ALTAL</name>
<dbReference type="KEGG" id="aalt:CC77DRAFT_1026046"/>
<reference evidence="1 2" key="1">
    <citation type="submission" date="2016-05" db="EMBL/GenBank/DDBJ databases">
        <title>Comparative analysis of secretome profiles of manganese(II)-oxidizing ascomycete fungi.</title>
        <authorList>
            <consortium name="DOE Joint Genome Institute"/>
            <person name="Zeiner C.A."/>
            <person name="Purvine S.O."/>
            <person name="Zink E.M."/>
            <person name="Wu S."/>
            <person name="Pasa-Tolic L."/>
            <person name="Chaput D.L."/>
            <person name="Haridas S."/>
            <person name="Grigoriev I.V."/>
            <person name="Santelli C.M."/>
            <person name="Hansel C.M."/>
        </authorList>
    </citation>
    <scope>NUCLEOTIDE SEQUENCE [LARGE SCALE GENOMIC DNA]</scope>
    <source>
        <strain evidence="1 2">SRC1lrK2f</strain>
    </source>
</reference>
<sequence>MSFVTGLLPLHLSGTELHTTAHRCPTIGRPIPSQRVTAAPNPIPLYTSLPVEQSPLPSSSIFASYAMRSLTAVNNANMTIPHAPHPS</sequence>
<evidence type="ECO:0000313" key="1">
    <source>
        <dbReference type="EMBL" id="OAG14209.1"/>
    </source>
</evidence>
<accession>A0A177D5K7</accession>
<dbReference type="VEuPathDB" id="FungiDB:CC77DRAFT_1026046"/>
<dbReference type="EMBL" id="KV441502">
    <property type="protein sequence ID" value="OAG14209.1"/>
    <property type="molecule type" value="Genomic_DNA"/>
</dbReference>
<protein>
    <submittedName>
        <fullName evidence="1">Uncharacterized protein</fullName>
    </submittedName>
</protein>
<evidence type="ECO:0000313" key="2">
    <source>
        <dbReference type="Proteomes" id="UP000077248"/>
    </source>
</evidence>
<keyword evidence="2" id="KW-1185">Reference proteome</keyword>
<gene>
    <name evidence="1" type="ORF">CC77DRAFT_1026046</name>
</gene>